<dbReference type="EMBL" id="BOMH01000053">
    <property type="protein sequence ID" value="GID68848.1"/>
    <property type="molecule type" value="Genomic_DNA"/>
</dbReference>
<evidence type="ECO:0000313" key="8">
    <source>
        <dbReference type="Proteomes" id="UP000619479"/>
    </source>
</evidence>
<dbReference type="Proteomes" id="UP000619479">
    <property type="component" value="Unassembled WGS sequence"/>
</dbReference>
<name>A0A919ISM5_9ACTN</name>
<dbReference type="InterPro" id="IPR001647">
    <property type="entry name" value="HTH_TetR"/>
</dbReference>
<dbReference type="SUPFAM" id="SSF46689">
    <property type="entry name" value="Homeodomain-like"/>
    <property type="match status" value="1"/>
</dbReference>
<gene>
    <name evidence="7" type="ORF">Acy02nite_67290</name>
</gene>
<evidence type="ECO:0000259" key="5">
    <source>
        <dbReference type="PROSITE" id="PS50949"/>
    </source>
</evidence>
<evidence type="ECO:0000256" key="3">
    <source>
        <dbReference type="ARBA" id="ARBA00023163"/>
    </source>
</evidence>
<sequence>MGEPAYTKIAADLKRRIEAGELRPGERIPSARAITREWGVAIATATKAHAVLRDQGLTVARPGVGTVVAGPAPRRDTDLSLDRIVAAAIAVADEHGMAELSMRRVAASLNVATMSLYRHVPSREELEVAMIDGALGELRVAPRYTGDWRADLEQCGRVMWALFQRHPWLGVTMSLTRPQLSRNAMRLGEWIMGALGPAGLSAPDRMLVQVLLFSFVRGLADAIQPEAEAMRDTGLTGDEWMEQQEPAFHRLLADQPSPAYEELFLRTPDFDFDLDVLFEFGLARFLDGIGVWISSV</sequence>
<dbReference type="InterPro" id="IPR000524">
    <property type="entry name" value="Tscrpt_reg_HTH_GntR"/>
</dbReference>
<dbReference type="SUPFAM" id="SSF48498">
    <property type="entry name" value="Tetracyclin repressor-like, C-terminal domain"/>
    <property type="match status" value="1"/>
</dbReference>
<dbReference type="Pfam" id="PF02909">
    <property type="entry name" value="TetR_C_1"/>
    <property type="match status" value="1"/>
</dbReference>
<dbReference type="Pfam" id="PF00392">
    <property type="entry name" value="GntR"/>
    <property type="match status" value="1"/>
</dbReference>
<evidence type="ECO:0000313" key="7">
    <source>
        <dbReference type="EMBL" id="GID68848.1"/>
    </source>
</evidence>
<dbReference type="InterPro" id="IPR009057">
    <property type="entry name" value="Homeodomain-like_sf"/>
</dbReference>
<evidence type="ECO:0000256" key="4">
    <source>
        <dbReference type="PROSITE-ProRule" id="PRU00335"/>
    </source>
</evidence>
<dbReference type="InterPro" id="IPR036390">
    <property type="entry name" value="WH_DNA-bd_sf"/>
</dbReference>
<dbReference type="GO" id="GO:0000976">
    <property type="term" value="F:transcription cis-regulatory region binding"/>
    <property type="evidence" value="ECO:0007669"/>
    <property type="project" value="TreeGrafter"/>
</dbReference>
<dbReference type="RefSeq" id="WP_203749731.1">
    <property type="nucleotide sequence ID" value="NZ_BAAAUC010000006.1"/>
</dbReference>
<evidence type="ECO:0000256" key="1">
    <source>
        <dbReference type="ARBA" id="ARBA00023015"/>
    </source>
</evidence>
<dbReference type="InterPro" id="IPR036271">
    <property type="entry name" value="Tet_transcr_reg_TetR-rel_C_sf"/>
</dbReference>
<dbReference type="InterPro" id="IPR004111">
    <property type="entry name" value="Repressor_TetR_C"/>
</dbReference>
<keyword evidence="3" id="KW-0804">Transcription</keyword>
<proteinExistence type="predicted"/>
<dbReference type="AlphaFoldDB" id="A0A919ISM5"/>
<dbReference type="SUPFAM" id="SSF46785">
    <property type="entry name" value="Winged helix' DNA-binding domain"/>
    <property type="match status" value="1"/>
</dbReference>
<evidence type="ECO:0000259" key="6">
    <source>
        <dbReference type="PROSITE" id="PS50977"/>
    </source>
</evidence>
<reference evidence="7" key="1">
    <citation type="submission" date="2021-01" db="EMBL/GenBank/DDBJ databases">
        <title>Whole genome shotgun sequence of Actinoplanes cyaneus NBRC 14990.</title>
        <authorList>
            <person name="Komaki H."/>
            <person name="Tamura T."/>
        </authorList>
    </citation>
    <scope>NUCLEOTIDE SEQUENCE</scope>
    <source>
        <strain evidence="7">NBRC 14990</strain>
    </source>
</reference>
<feature type="domain" description="HTH tetR-type" evidence="6">
    <location>
        <begin position="78"/>
        <end position="138"/>
    </location>
</feature>
<dbReference type="SMART" id="SM00345">
    <property type="entry name" value="HTH_GNTR"/>
    <property type="match status" value="1"/>
</dbReference>
<dbReference type="PANTHER" id="PTHR30055:SF151">
    <property type="entry name" value="TRANSCRIPTIONAL REGULATORY PROTEIN"/>
    <property type="match status" value="1"/>
</dbReference>
<dbReference type="GO" id="GO:0003700">
    <property type="term" value="F:DNA-binding transcription factor activity"/>
    <property type="evidence" value="ECO:0007669"/>
    <property type="project" value="InterPro"/>
</dbReference>
<comment type="caution">
    <text evidence="7">The sequence shown here is derived from an EMBL/GenBank/DDBJ whole genome shotgun (WGS) entry which is preliminary data.</text>
</comment>
<keyword evidence="2 4" id="KW-0238">DNA-binding</keyword>
<dbReference type="CDD" id="cd07377">
    <property type="entry name" value="WHTH_GntR"/>
    <property type="match status" value="1"/>
</dbReference>
<dbReference type="Pfam" id="PF00440">
    <property type="entry name" value="TetR_N"/>
    <property type="match status" value="1"/>
</dbReference>
<evidence type="ECO:0000256" key="2">
    <source>
        <dbReference type="ARBA" id="ARBA00023125"/>
    </source>
</evidence>
<protein>
    <submittedName>
        <fullName evidence="7">GntR family transcriptional regulator</fullName>
    </submittedName>
</protein>
<dbReference type="GO" id="GO:0045892">
    <property type="term" value="P:negative regulation of DNA-templated transcription"/>
    <property type="evidence" value="ECO:0007669"/>
    <property type="project" value="InterPro"/>
</dbReference>
<dbReference type="InterPro" id="IPR050109">
    <property type="entry name" value="HTH-type_TetR-like_transc_reg"/>
</dbReference>
<dbReference type="PROSITE" id="PS50949">
    <property type="entry name" value="HTH_GNTR"/>
    <property type="match status" value="1"/>
</dbReference>
<keyword evidence="8" id="KW-1185">Reference proteome</keyword>
<dbReference type="InterPro" id="IPR036388">
    <property type="entry name" value="WH-like_DNA-bd_sf"/>
</dbReference>
<organism evidence="7 8">
    <name type="scientific">Actinoplanes cyaneus</name>
    <dbReference type="NCBI Taxonomy" id="52696"/>
    <lineage>
        <taxon>Bacteria</taxon>
        <taxon>Bacillati</taxon>
        <taxon>Actinomycetota</taxon>
        <taxon>Actinomycetes</taxon>
        <taxon>Micromonosporales</taxon>
        <taxon>Micromonosporaceae</taxon>
        <taxon>Actinoplanes</taxon>
    </lineage>
</organism>
<dbReference type="Gene3D" id="1.10.10.10">
    <property type="entry name" value="Winged helix-like DNA-binding domain superfamily/Winged helix DNA-binding domain"/>
    <property type="match status" value="1"/>
</dbReference>
<keyword evidence="1" id="KW-0805">Transcription regulation</keyword>
<feature type="domain" description="HTH gntR-type" evidence="5">
    <location>
        <begin position="3"/>
        <end position="71"/>
    </location>
</feature>
<dbReference type="PANTHER" id="PTHR30055">
    <property type="entry name" value="HTH-TYPE TRANSCRIPTIONAL REGULATOR RUTR"/>
    <property type="match status" value="1"/>
</dbReference>
<accession>A0A919ISM5</accession>
<feature type="DNA-binding region" description="H-T-H motif" evidence="4">
    <location>
        <begin position="101"/>
        <end position="120"/>
    </location>
</feature>
<dbReference type="PROSITE" id="PS50977">
    <property type="entry name" value="HTH_TETR_2"/>
    <property type="match status" value="1"/>
</dbReference>
<dbReference type="Gene3D" id="1.10.357.10">
    <property type="entry name" value="Tetracycline Repressor, domain 2"/>
    <property type="match status" value="1"/>
</dbReference>
<dbReference type="Gene3D" id="1.10.10.60">
    <property type="entry name" value="Homeodomain-like"/>
    <property type="match status" value="1"/>
</dbReference>